<keyword evidence="3" id="KW-0119">Carbohydrate metabolism</keyword>
<dbReference type="InterPro" id="IPR013320">
    <property type="entry name" value="ConA-like_dom_sf"/>
</dbReference>
<keyword evidence="3" id="KW-0326">Glycosidase</keyword>
<feature type="chain" id="PRO_5004462684" evidence="1">
    <location>
        <begin position="24"/>
        <end position="389"/>
    </location>
</feature>
<dbReference type="GO" id="GO:0004553">
    <property type="term" value="F:hydrolase activity, hydrolyzing O-glycosyl compounds"/>
    <property type="evidence" value="ECO:0007669"/>
    <property type="project" value="InterPro"/>
</dbReference>
<keyword evidence="3" id="KW-0378">Hydrolase</keyword>
<evidence type="ECO:0000313" key="3">
    <source>
        <dbReference type="EMBL" id="EON97744.1"/>
    </source>
</evidence>
<dbReference type="KEGG" id="tmn:UCRPA7_6738"/>
<dbReference type="GO" id="GO:0045493">
    <property type="term" value="P:xylan catabolic process"/>
    <property type="evidence" value="ECO:0007669"/>
    <property type="project" value="UniProtKB-KW"/>
</dbReference>
<dbReference type="CDD" id="cd00413">
    <property type="entry name" value="Glyco_hydrolase_16"/>
    <property type="match status" value="1"/>
</dbReference>
<dbReference type="HOGENOM" id="CLU_039765_0_1_1"/>
<dbReference type="OrthoDB" id="4388755at2759"/>
<dbReference type="Pfam" id="PF00722">
    <property type="entry name" value="Glyco_hydro_16"/>
    <property type="match status" value="1"/>
</dbReference>
<dbReference type="PANTHER" id="PTHR38121:SF4">
    <property type="entry name" value="GH16 DOMAIN-CONTAINING PROTEIN-RELATED"/>
    <property type="match status" value="1"/>
</dbReference>
<dbReference type="EMBL" id="KB933261">
    <property type="protein sequence ID" value="EON97744.1"/>
    <property type="molecule type" value="Genomic_DNA"/>
</dbReference>
<dbReference type="PROSITE" id="PS51762">
    <property type="entry name" value="GH16_2"/>
    <property type="match status" value="1"/>
</dbReference>
<dbReference type="Gene3D" id="2.60.120.200">
    <property type="match status" value="1"/>
</dbReference>
<keyword evidence="4" id="KW-1185">Reference proteome</keyword>
<dbReference type="SUPFAM" id="SSF49899">
    <property type="entry name" value="Concanavalin A-like lectins/glucanases"/>
    <property type="match status" value="1"/>
</dbReference>
<evidence type="ECO:0000256" key="1">
    <source>
        <dbReference type="SAM" id="SignalP"/>
    </source>
</evidence>
<dbReference type="GeneID" id="19327426"/>
<feature type="signal peptide" evidence="1">
    <location>
        <begin position="1"/>
        <end position="23"/>
    </location>
</feature>
<dbReference type="AlphaFoldDB" id="R8BEL2"/>
<gene>
    <name evidence="3" type="ORF">UCRPA7_6738</name>
</gene>
<name>R8BEL2_PHAM7</name>
<dbReference type="PANTHER" id="PTHR38121">
    <property type="entry name" value="GH16 DOMAIN-CONTAINING PROTEIN"/>
    <property type="match status" value="1"/>
</dbReference>
<reference evidence="4" key="1">
    <citation type="journal article" date="2013" name="Genome Announc.">
        <title>Draft genome sequence of the ascomycete Phaeoacremonium aleophilum strain UCR-PA7, a causal agent of the esca disease complex in grapevines.</title>
        <authorList>
            <person name="Blanco-Ulate B."/>
            <person name="Rolshausen P."/>
            <person name="Cantu D."/>
        </authorList>
    </citation>
    <scope>NUCLEOTIDE SEQUENCE [LARGE SCALE GENOMIC DNA]</scope>
    <source>
        <strain evidence="4">UCR-PA7</strain>
    </source>
</reference>
<accession>R8BEL2</accession>
<organism evidence="3 4">
    <name type="scientific">Phaeoacremonium minimum (strain UCR-PA7)</name>
    <name type="common">Esca disease fungus</name>
    <name type="synonym">Togninia minima</name>
    <dbReference type="NCBI Taxonomy" id="1286976"/>
    <lineage>
        <taxon>Eukaryota</taxon>
        <taxon>Fungi</taxon>
        <taxon>Dikarya</taxon>
        <taxon>Ascomycota</taxon>
        <taxon>Pezizomycotina</taxon>
        <taxon>Sordariomycetes</taxon>
        <taxon>Sordariomycetidae</taxon>
        <taxon>Togniniales</taxon>
        <taxon>Togniniaceae</taxon>
        <taxon>Phaeoacremonium</taxon>
    </lineage>
</organism>
<dbReference type="RefSeq" id="XP_007917467.1">
    <property type="nucleotide sequence ID" value="XM_007919276.1"/>
</dbReference>
<dbReference type="eggNOG" id="ENOG502S0II">
    <property type="taxonomic scope" value="Eukaryota"/>
</dbReference>
<keyword evidence="3" id="KW-0858">Xylan degradation</keyword>
<feature type="domain" description="GH16" evidence="2">
    <location>
        <begin position="52"/>
        <end position="313"/>
    </location>
</feature>
<protein>
    <submittedName>
        <fullName evidence="3">Putative xylanase 3 protein</fullName>
    </submittedName>
</protein>
<proteinExistence type="predicted"/>
<dbReference type="InterPro" id="IPR000757">
    <property type="entry name" value="Beta-glucanase-like"/>
</dbReference>
<keyword evidence="3" id="KW-0624">Polysaccharide degradation</keyword>
<keyword evidence="1" id="KW-0732">Signal</keyword>
<dbReference type="Proteomes" id="UP000014074">
    <property type="component" value="Unassembled WGS sequence"/>
</dbReference>
<evidence type="ECO:0000259" key="2">
    <source>
        <dbReference type="PROSITE" id="PS51762"/>
    </source>
</evidence>
<evidence type="ECO:0000313" key="4">
    <source>
        <dbReference type="Proteomes" id="UP000014074"/>
    </source>
</evidence>
<sequence>MSLRASLKTFALLGSTLIPVVTAKAQLVKDSGCDCYMTNGSNVAFYTDHRFYDFRNLSQYQGVPELLTDPDDAADADPTSGYFTTEEWNSTWGIQSWNNSGSLTDGTAAVLMVNSPNNIYISQNTDDSPTSHTYLVMRTARHPDFQSAAEMESIGKGYQFLSVRMLARTIGSPGACTALFTYRGGDKPSQVQEADIEVLTEGPRNMIQYTNQPSFTDGNDSDDIPQATRNATMPNGLDWSDWAVHRLDWTPKQSTWYVDGVEVASISFQTPRDPSQVILNAWSNGGGWSGNMTVHDEAFMQIQWLEMVFNSTQEVADWTDTANITDSSGVISRRSDKACKTVCSIDDTIIRGVANKLWTGAAPGRLYDQSEVLVRWRSGLALLAMLFMV</sequence>